<dbReference type="AlphaFoldDB" id="A0A9D1T6D0"/>
<keyword evidence="1" id="KW-1133">Transmembrane helix</keyword>
<evidence type="ECO:0000313" key="3">
    <source>
        <dbReference type="Proteomes" id="UP000886723"/>
    </source>
</evidence>
<feature type="transmembrane region" description="Helical" evidence="1">
    <location>
        <begin position="47"/>
        <end position="68"/>
    </location>
</feature>
<keyword evidence="1" id="KW-0472">Membrane</keyword>
<name>A0A9D1T6D0_9FIRM</name>
<feature type="transmembrane region" description="Helical" evidence="1">
    <location>
        <begin position="88"/>
        <end position="105"/>
    </location>
</feature>
<feature type="transmembrane region" description="Helical" evidence="1">
    <location>
        <begin position="12"/>
        <end position="35"/>
    </location>
</feature>
<protein>
    <submittedName>
        <fullName evidence="2">Uncharacterized protein</fullName>
    </submittedName>
</protein>
<gene>
    <name evidence="2" type="ORF">IAA63_04200</name>
</gene>
<reference evidence="2" key="1">
    <citation type="submission" date="2020-10" db="EMBL/GenBank/DDBJ databases">
        <authorList>
            <person name="Gilroy R."/>
        </authorList>
    </citation>
    <scope>NUCLEOTIDE SEQUENCE</scope>
    <source>
        <strain evidence="2">ChiBcec2-4451</strain>
    </source>
</reference>
<comment type="caution">
    <text evidence="2">The sequence shown here is derived from an EMBL/GenBank/DDBJ whole genome shotgun (WGS) entry which is preliminary data.</text>
</comment>
<keyword evidence="1" id="KW-0812">Transmembrane</keyword>
<feature type="transmembrane region" description="Helical" evidence="1">
    <location>
        <begin position="117"/>
        <end position="134"/>
    </location>
</feature>
<proteinExistence type="predicted"/>
<dbReference type="Proteomes" id="UP000886723">
    <property type="component" value="Unassembled WGS sequence"/>
</dbReference>
<dbReference type="Pfam" id="PF14184">
    <property type="entry name" value="YrvL"/>
    <property type="match status" value="1"/>
</dbReference>
<sequence length="138" mass="14530">MKERSKKLRASAVAWGVLILIFAGVIALLSAAGGAVMKIFGFHADSFGSIFLFFLLAGIIGFLGEALAKAFPAVLHEKEPVTDVGAKIIFVTLDTIFSMLSFLAADTLLDSVKASDLALAVLSLILAILSLKDFSGKL</sequence>
<evidence type="ECO:0000313" key="2">
    <source>
        <dbReference type="EMBL" id="HIV12328.1"/>
    </source>
</evidence>
<dbReference type="InterPro" id="IPR025912">
    <property type="entry name" value="YrvL"/>
</dbReference>
<reference evidence="2" key="2">
    <citation type="journal article" date="2021" name="PeerJ">
        <title>Extensive microbial diversity within the chicken gut microbiome revealed by metagenomics and culture.</title>
        <authorList>
            <person name="Gilroy R."/>
            <person name="Ravi A."/>
            <person name="Getino M."/>
            <person name="Pursley I."/>
            <person name="Horton D.L."/>
            <person name="Alikhan N.F."/>
            <person name="Baker D."/>
            <person name="Gharbi K."/>
            <person name="Hall N."/>
            <person name="Watson M."/>
            <person name="Adriaenssens E.M."/>
            <person name="Foster-Nyarko E."/>
            <person name="Jarju S."/>
            <person name="Secka A."/>
            <person name="Antonio M."/>
            <person name="Oren A."/>
            <person name="Chaudhuri R.R."/>
            <person name="La Ragione R."/>
            <person name="Hildebrand F."/>
            <person name="Pallen M.J."/>
        </authorList>
    </citation>
    <scope>NUCLEOTIDE SEQUENCE</scope>
    <source>
        <strain evidence="2">ChiBcec2-4451</strain>
    </source>
</reference>
<evidence type="ECO:0000256" key="1">
    <source>
        <dbReference type="SAM" id="Phobius"/>
    </source>
</evidence>
<dbReference type="EMBL" id="DVON01000088">
    <property type="protein sequence ID" value="HIV12328.1"/>
    <property type="molecule type" value="Genomic_DNA"/>
</dbReference>
<organism evidence="2 3">
    <name type="scientific">Candidatus Pullilachnospira stercoravium</name>
    <dbReference type="NCBI Taxonomy" id="2840913"/>
    <lineage>
        <taxon>Bacteria</taxon>
        <taxon>Bacillati</taxon>
        <taxon>Bacillota</taxon>
        <taxon>Clostridia</taxon>
        <taxon>Lachnospirales</taxon>
        <taxon>Lachnospiraceae</taxon>
        <taxon>Lachnospiraceae incertae sedis</taxon>
        <taxon>Candidatus Pullilachnospira</taxon>
    </lineage>
</organism>
<accession>A0A9D1T6D0</accession>